<name>A0ACB9H5F2_CICIN</name>
<reference evidence="2" key="1">
    <citation type="journal article" date="2022" name="Mol. Ecol. Resour.">
        <title>The genomes of chicory, endive, great burdock and yacon provide insights into Asteraceae palaeo-polyploidization history and plant inulin production.</title>
        <authorList>
            <person name="Fan W."/>
            <person name="Wang S."/>
            <person name="Wang H."/>
            <person name="Wang A."/>
            <person name="Jiang F."/>
            <person name="Liu H."/>
            <person name="Zhao H."/>
            <person name="Xu D."/>
            <person name="Zhang Y."/>
        </authorList>
    </citation>
    <scope>NUCLEOTIDE SEQUENCE [LARGE SCALE GENOMIC DNA]</scope>
    <source>
        <strain evidence="2">cv. Punajuju</strain>
    </source>
</reference>
<evidence type="ECO:0000313" key="2">
    <source>
        <dbReference type="Proteomes" id="UP001055811"/>
    </source>
</evidence>
<sequence>MGDGEQEEEQSEEGGESAVIGGYSSGREREMADSSGVDGRSGTNGNNEKGEKPEVKDSPLIPAFKFKKDQYIAKVLLAFVLLFVFGAIFTLALENLPRFLFSIDFTI</sequence>
<evidence type="ECO:0000313" key="1">
    <source>
        <dbReference type="EMBL" id="KAI3790965.1"/>
    </source>
</evidence>
<reference evidence="1 2" key="2">
    <citation type="journal article" date="2022" name="Mol. Ecol. Resour.">
        <title>The genomes of chicory, endive, great burdock and yacon provide insights into Asteraceae paleo-polyploidization history and plant inulin production.</title>
        <authorList>
            <person name="Fan W."/>
            <person name="Wang S."/>
            <person name="Wang H."/>
            <person name="Wang A."/>
            <person name="Jiang F."/>
            <person name="Liu H."/>
            <person name="Zhao H."/>
            <person name="Xu D."/>
            <person name="Zhang Y."/>
        </authorList>
    </citation>
    <scope>NUCLEOTIDE SEQUENCE [LARGE SCALE GENOMIC DNA]</scope>
    <source>
        <strain evidence="2">cv. Punajuju</strain>
        <tissue evidence="1">Leaves</tissue>
    </source>
</reference>
<protein>
    <submittedName>
        <fullName evidence="1">Uncharacterized protein</fullName>
    </submittedName>
</protein>
<accession>A0ACB9H5F2</accession>
<dbReference type="EMBL" id="CM042009">
    <property type="protein sequence ID" value="KAI3790965.1"/>
    <property type="molecule type" value="Genomic_DNA"/>
</dbReference>
<keyword evidence="2" id="KW-1185">Reference proteome</keyword>
<dbReference type="Proteomes" id="UP001055811">
    <property type="component" value="Linkage Group LG01"/>
</dbReference>
<comment type="caution">
    <text evidence="1">The sequence shown here is derived from an EMBL/GenBank/DDBJ whole genome shotgun (WGS) entry which is preliminary data.</text>
</comment>
<gene>
    <name evidence="1" type="ORF">L2E82_04432</name>
</gene>
<organism evidence="1 2">
    <name type="scientific">Cichorium intybus</name>
    <name type="common">Chicory</name>
    <dbReference type="NCBI Taxonomy" id="13427"/>
    <lineage>
        <taxon>Eukaryota</taxon>
        <taxon>Viridiplantae</taxon>
        <taxon>Streptophyta</taxon>
        <taxon>Embryophyta</taxon>
        <taxon>Tracheophyta</taxon>
        <taxon>Spermatophyta</taxon>
        <taxon>Magnoliopsida</taxon>
        <taxon>eudicotyledons</taxon>
        <taxon>Gunneridae</taxon>
        <taxon>Pentapetalae</taxon>
        <taxon>asterids</taxon>
        <taxon>campanulids</taxon>
        <taxon>Asterales</taxon>
        <taxon>Asteraceae</taxon>
        <taxon>Cichorioideae</taxon>
        <taxon>Cichorieae</taxon>
        <taxon>Cichoriinae</taxon>
        <taxon>Cichorium</taxon>
    </lineage>
</organism>
<proteinExistence type="predicted"/>